<dbReference type="InterPro" id="IPR019200">
    <property type="entry name" value="ATP_adenylylTrfase_C"/>
</dbReference>
<gene>
    <name evidence="4" type="ORF">BJP34_32875</name>
</gene>
<protein>
    <submittedName>
        <fullName evidence="4">Phosphorylase</fullName>
    </submittedName>
</protein>
<dbReference type="InterPro" id="IPR009163">
    <property type="entry name" value="Ap4A_phos1/2"/>
</dbReference>
<dbReference type="AlphaFoldDB" id="A0A1D8U1M1"/>
<proteinExistence type="predicted"/>
<dbReference type="RefSeq" id="WP_070395957.1">
    <property type="nucleotide sequence ID" value="NZ_CP017599.1"/>
</dbReference>
<name>A0A1D8U1M1_9CYAN</name>
<evidence type="ECO:0000259" key="3">
    <source>
        <dbReference type="Pfam" id="PF19327"/>
    </source>
</evidence>
<dbReference type="EMBL" id="CP017599">
    <property type="protein sequence ID" value="AOX03586.1"/>
    <property type="molecule type" value="Genomic_DNA"/>
</dbReference>
<dbReference type="PANTHER" id="PTHR38420">
    <property type="entry name" value="AP-4-A PHOSPHORYLASE II"/>
    <property type="match status" value="1"/>
</dbReference>
<dbReference type="PIRSF" id="PIRSF000846">
    <property type="entry name" value="ATP_adenylyltr"/>
    <property type="match status" value="1"/>
</dbReference>
<reference evidence="5" key="1">
    <citation type="submission" date="2016-10" db="EMBL/GenBank/DDBJ databases">
        <title>Comparative genomics uncovers the prolific and rare metabolic potential of the cyanobacterial genus Moorea.</title>
        <authorList>
            <person name="Leao T."/>
            <person name="Castelao G."/>
            <person name="Korobeynikov A."/>
            <person name="Monroe E.A."/>
            <person name="Podell S."/>
            <person name="Glukhov E."/>
            <person name="Allen E."/>
            <person name="Gerwick W.H."/>
            <person name="Gerwick L."/>
        </authorList>
    </citation>
    <scope>NUCLEOTIDE SEQUENCE [LARGE SCALE GENOMIC DNA]</scope>
    <source>
        <strain evidence="5">PAL-8-15-08-1</strain>
    </source>
</reference>
<dbReference type="Proteomes" id="UP000177870">
    <property type="component" value="Chromosome"/>
</dbReference>
<dbReference type="PANTHER" id="PTHR38420:SF1">
    <property type="entry name" value="PUTATIVE (AFU_ORTHOLOGUE AFUA_5G14690)-RELATED"/>
    <property type="match status" value="1"/>
</dbReference>
<dbReference type="Gene3D" id="3.30.428.70">
    <property type="match status" value="1"/>
</dbReference>
<dbReference type="InterPro" id="IPR036265">
    <property type="entry name" value="HIT-like_sf"/>
</dbReference>
<evidence type="ECO:0000256" key="1">
    <source>
        <dbReference type="PIRSR" id="PIRSR000846-1"/>
    </source>
</evidence>
<sequence>MIEEQPITEGTLVLEPGTLWPKLKAQTEHAIECKALHSIATEYEFVEQEGIRFLVRILSNLVRKDKAKKKQEEKTATSSKDFNPFLPYEQDLFVADLSETHLCLLNKYNVVDHHLLIITRAFEEQDTWLTLQDFAAMWACLGEIDGLAFYNAGTIGGASQRHKHLQLVPLPLAPEGVNIPIENAIASANFQDSVGTIPTLPFIHAIAELDPSWVNSTWDAAQATLKLYHRLLSAVGLPWNNANGNKQSGAYNLLATRQWMLLLPRSQADFQSIGVNSLGFAGALLVRNQEQMKRLKDHGPMTILKNVAVTW</sequence>
<dbReference type="STRING" id="1458985.BJP34_32875"/>
<dbReference type="Pfam" id="PF19327">
    <property type="entry name" value="Ap4A_phos_N"/>
    <property type="match status" value="1"/>
</dbReference>
<evidence type="ECO:0000313" key="4">
    <source>
        <dbReference type="EMBL" id="AOX03586.1"/>
    </source>
</evidence>
<dbReference type="InterPro" id="IPR043171">
    <property type="entry name" value="Ap4A_phos1/2-like"/>
</dbReference>
<dbReference type="GO" id="GO:0003877">
    <property type="term" value="F:ATP:ADP adenylyltransferase activity"/>
    <property type="evidence" value="ECO:0007669"/>
    <property type="project" value="InterPro"/>
</dbReference>
<evidence type="ECO:0000313" key="5">
    <source>
        <dbReference type="Proteomes" id="UP000177870"/>
    </source>
</evidence>
<evidence type="ECO:0000259" key="2">
    <source>
        <dbReference type="Pfam" id="PF09830"/>
    </source>
</evidence>
<accession>A0A1D8U1M1</accession>
<feature type="domain" description="ATP adenylyltransferase C-terminal" evidence="2">
    <location>
        <begin position="198"/>
        <end position="309"/>
    </location>
</feature>
<feature type="active site" description="Nucleophile" evidence="1">
    <location>
        <position position="164"/>
    </location>
</feature>
<dbReference type="SUPFAM" id="SSF54197">
    <property type="entry name" value="HIT-like"/>
    <property type="match status" value="1"/>
</dbReference>
<organism evidence="4 5">
    <name type="scientific">Moorena producens PAL-8-15-08-1</name>
    <dbReference type="NCBI Taxonomy" id="1458985"/>
    <lineage>
        <taxon>Bacteria</taxon>
        <taxon>Bacillati</taxon>
        <taxon>Cyanobacteriota</taxon>
        <taxon>Cyanophyceae</taxon>
        <taxon>Coleofasciculales</taxon>
        <taxon>Coleofasciculaceae</taxon>
        <taxon>Moorena</taxon>
    </lineage>
</organism>
<dbReference type="GO" id="GO:0005524">
    <property type="term" value="F:ATP binding"/>
    <property type="evidence" value="ECO:0007669"/>
    <property type="project" value="InterPro"/>
</dbReference>
<dbReference type="KEGG" id="mpro:BJP34_32875"/>
<dbReference type="GO" id="GO:0009117">
    <property type="term" value="P:nucleotide metabolic process"/>
    <property type="evidence" value="ECO:0007669"/>
    <property type="project" value="InterPro"/>
</dbReference>
<dbReference type="Pfam" id="PF09830">
    <property type="entry name" value="ATP_transf"/>
    <property type="match status" value="1"/>
</dbReference>
<feature type="domain" description="Ap4A phosphorylase 1/2 N-terminal" evidence="3">
    <location>
        <begin position="12"/>
        <end position="186"/>
    </location>
</feature>
<dbReference type="InterPro" id="IPR045759">
    <property type="entry name" value="Ap4A_phos1/2_N"/>
</dbReference>